<keyword evidence="14" id="KW-1185">Reference proteome</keyword>
<comment type="similarity">
    <text evidence="2 9">Belongs to the G-protein coupled receptor 1 family.</text>
</comment>
<dbReference type="SUPFAM" id="SSF81321">
    <property type="entry name" value="Family A G protein-coupled receptor-like"/>
    <property type="match status" value="1"/>
</dbReference>
<keyword evidence="4 10" id="KW-1133">Transmembrane helix</keyword>
<keyword evidence="11" id="KW-0732">Signal</keyword>
<dbReference type="PANTHER" id="PTHR24240">
    <property type="entry name" value="OPSIN"/>
    <property type="match status" value="1"/>
</dbReference>
<evidence type="ECO:0000256" key="4">
    <source>
        <dbReference type="ARBA" id="ARBA00022989"/>
    </source>
</evidence>
<organism evidence="13 14">
    <name type="scientific">Pocillopora damicornis</name>
    <name type="common">Cauliflower coral</name>
    <name type="synonym">Millepora damicornis</name>
    <dbReference type="NCBI Taxonomy" id="46731"/>
    <lineage>
        <taxon>Eukaryota</taxon>
        <taxon>Metazoa</taxon>
        <taxon>Cnidaria</taxon>
        <taxon>Anthozoa</taxon>
        <taxon>Hexacorallia</taxon>
        <taxon>Scleractinia</taxon>
        <taxon>Astrocoeniina</taxon>
        <taxon>Pocilloporidae</taxon>
        <taxon>Pocillopora</taxon>
    </lineage>
</organism>
<evidence type="ECO:0000256" key="3">
    <source>
        <dbReference type="ARBA" id="ARBA00022692"/>
    </source>
</evidence>
<dbReference type="PROSITE" id="PS00237">
    <property type="entry name" value="G_PROTEIN_RECEP_F1_1"/>
    <property type="match status" value="1"/>
</dbReference>
<dbReference type="Proteomes" id="UP000275408">
    <property type="component" value="Unassembled WGS sequence"/>
</dbReference>
<feature type="transmembrane region" description="Helical" evidence="10">
    <location>
        <begin position="55"/>
        <end position="74"/>
    </location>
</feature>
<keyword evidence="5 9" id="KW-0297">G-protein coupled receptor</keyword>
<feature type="transmembrane region" description="Helical" evidence="10">
    <location>
        <begin position="206"/>
        <end position="226"/>
    </location>
</feature>
<dbReference type="CDD" id="cd00637">
    <property type="entry name" value="7tm_classA_rhodopsin-like"/>
    <property type="match status" value="1"/>
</dbReference>
<name>A0A3M6TYA7_POCDA</name>
<feature type="transmembrane region" description="Helical" evidence="10">
    <location>
        <begin position="139"/>
        <end position="164"/>
    </location>
</feature>
<protein>
    <recommendedName>
        <fullName evidence="12">G-protein coupled receptors family 1 profile domain-containing protein</fullName>
    </recommendedName>
</protein>
<reference evidence="13 14" key="1">
    <citation type="journal article" date="2018" name="Sci. Rep.">
        <title>Comparative analysis of the Pocillopora damicornis genome highlights role of immune system in coral evolution.</title>
        <authorList>
            <person name="Cunning R."/>
            <person name="Bay R.A."/>
            <person name="Gillette P."/>
            <person name="Baker A.C."/>
            <person name="Traylor-Knowles N."/>
        </authorList>
    </citation>
    <scope>NUCLEOTIDE SEQUENCE [LARGE SCALE GENOMIC DNA]</scope>
    <source>
        <strain evidence="13">RSMAS</strain>
        <tissue evidence="13">Whole animal</tissue>
    </source>
</reference>
<dbReference type="PRINTS" id="PR00237">
    <property type="entry name" value="GPCRRHODOPSN"/>
</dbReference>
<evidence type="ECO:0000256" key="2">
    <source>
        <dbReference type="ARBA" id="ARBA00010663"/>
    </source>
</evidence>
<keyword evidence="8 9" id="KW-0807">Transducer</keyword>
<feature type="signal peptide" evidence="11">
    <location>
        <begin position="1"/>
        <end position="31"/>
    </location>
</feature>
<dbReference type="STRING" id="46731.A0A3M6TYA7"/>
<dbReference type="AlphaFoldDB" id="A0A3M6TYA7"/>
<dbReference type="PRINTS" id="PR01012">
    <property type="entry name" value="NRPEPTIDEYR"/>
</dbReference>
<dbReference type="InterPro" id="IPR017452">
    <property type="entry name" value="GPCR_Rhodpsn_7TM"/>
</dbReference>
<keyword evidence="3 9" id="KW-0812">Transmembrane</keyword>
<dbReference type="PROSITE" id="PS50262">
    <property type="entry name" value="G_PROTEIN_RECEP_F1_2"/>
    <property type="match status" value="1"/>
</dbReference>
<dbReference type="Gene3D" id="1.20.1070.10">
    <property type="entry name" value="Rhodopsin 7-helix transmembrane proteins"/>
    <property type="match status" value="1"/>
</dbReference>
<evidence type="ECO:0000256" key="5">
    <source>
        <dbReference type="ARBA" id="ARBA00023040"/>
    </source>
</evidence>
<dbReference type="InterPro" id="IPR050125">
    <property type="entry name" value="GPCR_opsins"/>
</dbReference>
<evidence type="ECO:0000256" key="7">
    <source>
        <dbReference type="ARBA" id="ARBA00023170"/>
    </source>
</evidence>
<dbReference type="GO" id="GO:0004983">
    <property type="term" value="F:neuropeptide Y receptor activity"/>
    <property type="evidence" value="ECO:0007669"/>
    <property type="project" value="InterPro"/>
</dbReference>
<evidence type="ECO:0000256" key="10">
    <source>
        <dbReference type="SAM" id="Phobius"/>
    </source>
</evidence>
<sequence length="305" mass="33784">MATARNPSLRTSTNLWVTALAVADLIRSCVAAPLTVATLICGRWNYGSGGCIIQGFFTYYLTLVSLLTMAFMAVNRYCRVVKPSLYLKIFTRKRCVTALIFLWTLMALTVSFPVLVGWAEFAFHGGYAACVLHFHKPSLTVIFLTLDAGLILIPCTLTIAGCYFKVSRAVREHNDQVVSSLQGTLKSNSQLINRAGVEEIRVTKTLFLLVSTFTLCWIPAYVIGFLSRGNLVYISPQGALAVTFLVGLNSACNPFIYGYMNRSFRVELWKLIPCKKNENQVVPHVHSKDTSPQSYTKSLPVVVST</sequence>
<evidence type="ECO:0000256" key="11">
    <source>
        <dbReference type="SAM" id="SignalP"/>
    </source>
</evidence>
<keyword evidence="6 10" id="KW-0472">Membrane</keyword>
<evidence type="ECO:0000256" key="6">
    <source>
        <dbReference type="ARBA" id="ARBA00023136"/>
    </source>
</evidence>
<evidence type="ECO:0000313" key="14">
    <source>
        <dbReference type="Proteomes" id="UP000275408"/>
    </source>
</evidence>
<dbReference type="InterPro" id="IPR000276">
    <property type="entry name" value="GPCR_Rhodpsn"/>
</dbReference>
<feature type="transmembrane region" description="Helical" evidence="10">
    <location>
        <begin position="238"/>
        <end position="260"/>
    </location>
</feature>
<dbReference type="SMART" id="SM01381">
    <property type="entry name" value="7TM_GPCR_Srsx"/>
    <property type="match status" value="1"/>
</dbReference>
<proteinExistence type="inferred from homology"/>
<comment type="subcellular location">
    <subcellularLocation>
        <location evidence="1">Membrane</location>
        <topology evidence="1">Multi-pass membrane protein</topology>
    </subcellularLocation>
</comment>
<evidence type="ECO:0000256" key="1">
    <source>
        <dbReference type="ARBA" id="ARBA00004141"/>
    </source>
</evidence>
<dbReference type="EMBL" id="RCHS01002704">
    <property type="protein sequence ID" value="RMX46367.1"/>
    <property type="molecule type" value="Genomic_DNA"/>
</dbReference>
<feature type="chain" id="PRO_5017959008" description="G-protein coupled receptors family 1 profile domain-containing protein" evidence="11">
    <location>
        <begin position="32"/>
        <end position="305"/>
    </location>
</feature>
<dbReference type="GO" id="GO:0016020">
    <property type="term" value="C:membrane"/>
    <property type="evidence" value="ECO:0007669"/>
    <property type="project" value="UniProtKB-SubCell"/>
</dbReference>
<feature type="domain" description="G-protein coupled receptors family 1 profile" evidence="12">
    <location>
        <begin position="1"/>
        <end position="257"/>
    </location>
</feature>
<dbReference type="OrthoDB" id="6117944at2759"/>
<comment type="caution">
    <text evidence="13">The sequence shown here is derived from an EMBL/GenBank/DDBJ whole genome shotgun (WGS) entry which is preliminary data.</text>
</comment>
<dbReference type="InterPro" id="IPR000611">
    <property type="entry name" value="NPY_rcpt"/>
</dbReference>
<gene>
    <name evidence="13" type="ORF">pdam_00000676</name>
</gene>
<accession>A0A3M6TYA7</accession>
<feature type="transmembrane region" description="Helical" evidence="10">
    <location>
        <begin position="95"/>
        <end position="119"/>
    </location>
</feature>
<evidence type="ECO:0000256" key="8">
    <source>
        <dbReference type="ARBA" id="ARBA00023224"/>
    </source>
</evidence>
<evidence type="ECO:0000256" key="9">
    <source>
        <dbReference type="RuleBase" id="RU000688"/>
    </source>
</evidence>
<dbReference type="Pfam" id="PF00001">
    <property type="entry name" value="7tm_1"/>
    <property type="match status" value="1"/>
</dbReference>
<evidence type="ECO:0000313" key="13">
    <source>
        <dbReference type="EMBL" id="RMX46367.1"/>
    </source>
</evidence>
<keyword evidence="7 9" id="KW-0675">Receptor</keyword>
<evidence type="ECO:0000259" key="12">
    <source>
        <dbReference type="PROSITE" id="PS50262"/>
    </source>
</evidence>